<keyword evidence="2 10" id="KW-0349">Heme</keyword>
<evidence type="ECO:0000313" key="12">
    <source>
        <dbReference type="EMBL" id="MDN3919145.1"/>
    </source>
</evidence>
<comment type="similarity">
    <text evidence="10">Belongs to the CcmE/CycJ family.</text>
</comment>
<comment type="function">
    <text evidence="10">Heme chaperone required for the biogenesis of c-type cytochromes. Transiently binds heme delivered by CcmC and transfers the heme to apo-cytochromes in a process facilitated by CcmF and CcmH.</text>
</comment>
<dbReference type="InterPro" id="IPR004329">
    <property type="entry name" value="CcmE"/>
</dbReference>
<evidence type="ECO:0000256" key="3">
    <source>
        <dbReference type="ARBA" id="ARBA00022692"/>
    </source>
</evidence>
<dbReference type="SUPFAM" id="SSF82093">
    <property type="entry name" value="Heme chaperone CcmE"/>
    <property type="match status" value="1"/>
</dbReference>
<dbReference type="PANTHER" id="PTHR34128">
    <property type="entry name" value="CYTOCHROME C-TYPE BIOGENESIS PROTEIN CCME HOMOLOG, MITOCHONDRIAL"/>
    <property type="match status" value="1"/>
</dbReference>
<comment type="caution">
    <text evidence="12">The sequence shown here is derived from an EMBL/GenBank/DDBJ whole genome shotgun (WGS) entry which is preliminary data.</text>
</comment>
<dbReference type="PANTHER" id="PTHR34128:SF2">
    <property type="entry name" value="CYTOCHROME C-TYPE BIOGENESIS PROTEIN CCME HOMOLOG, MITOCHONDRIAL"/>
    <property type="match status" value="1"/>
</dbReference>
<keyword evidence="10" id="KW-1003">Cell membrane</keyword>
<feature type="region of interest" description="Disordered" evidence="11">
    <location>
        <begin position="128"/>
        <end position="147"/>
    </location>
</feature>
<evidence type="ECO:0000256" key="9">
    <source>
        <dbReference type="ARBA" id="ARBA00023136"/>
    </source>
</evidence>
<keyword evidence="7 10" id="KW-1133">Transmembrane helix</keyword>
<feature type="topological domain" description="Cytoplasmic" evidence="10">
    <location>
        <begin position="1"/>
        <end position="7"/>
    </location>
</feature>
<evidence type="ECO:0000256" key="6">
    <source>
        <dbReference type="ARBA" id="ARBA00022968"/>
    </source>
</evidence>
<dbReference type="InterPro" id="IPR036127">
    <property type="entry name" value="CcmE-like_sf"/>
</dbReference>
<dbReference type="HAMAP" id="MF_01959">
    <property type="entry name" value="CcmE"/>
    <property type="match status" value="1"/>
</dbReference>
<evidence type="ECO:0000256" key="5">
    <source>
        <dbReference type="ARBA" id="ARBA00022748"/>
    </source>
</evidence>
<feature type="binding site" description="axial binding residue" evidence="10">
    <location>
        <position position="125"/>
    </location>
    <ligand>
        <name>heme</name>
        <dbReference type="ChEBI" id="CHEBI:30413"/>
    </ligand>
    <ligandPart>
        <name>Fe</name>
        <dbReference type="ChEBI" id="CHEBI:18248"/>
    </ligandPart>
</feature>
<dbReference type="Proteomes" id="UP001228044">
    <property type="component" value="Unassembled WGS sequence"/>
</dbReference>
<evidence type="ECO:0000313" key="13">
    <source>
        <dbReference type="Proteomes" id="UP001228044"/>
    </source>
</evidence>
<dbReference type="RefSeq" id="WP_290357456.1">
    <property type="nucleotide sequence ID" value="NZ_JAUHHC010000001.1"/>
</dbReference>
<evidence type="ECO:0000256" key="2">
    <source>
        <dbReference type="ARBA" id="ARBA00022617"/>
    </source>
</evidence>
<dbReference type="Pfam" id="PF03100">
    <property type="entry name" value="CcmE"/>
    <property type="match status" value="1"/>
</dbReference>
<protein>
    <recommendedName>
        <fullName evidence="10">Cytochrome c-type biogenesis protein CcmE</fullName>
    </recommendedName>
    <alternativeName>
        <fullName evidence="10">Cytochrome c maturation protein E</fullName>
    </alternativeName>
    <alternativeName>
        <fullName evidence="10">Heme chaperone CcmE</fullName>
    </alternativeName>
</protein>
<evidence type="ECO:0000256" key="11">
    <source>
        <dbReference type="SAM" id="MobiDB-lite"/>
    </source>
</evidence>
<accession>A0ABT8DL54</accession>
<proteinExistence type="inferred from homology"/>
<keyword evidence="9 10" id="KW-0472">Membrane</keyword>
<dbReference type="EMBL" id="JAUHHC010000001">
    <property type="protein sequence ID" value="MDN3919145.1"/>
    <property type="molecule type" value="Genomic_DNA"/>
</dbReference>
<evidence type="ECO:0000256" key="10">
    <source>
        <dbReference type="HAMAP-Rule" id="MF_01959"/>
    </source>
</evidence>
<feature type="topological domain" description="Extracellular" evidence="10">
    <location>
        <begin position="29"/>
        <end position="147"/>
    </location>
</feature>
<keyword evidence="6 10" id="KW-0735">Signal-anchor</keyword>
<evidence type="ECO:0000256" key="7">
    <source>
        <dbReference type="ARBA" id="ARBA00022989"/>
    </source>
</evidence>
<gene>
    <name evidence="10 12" type="primary">ccmE</name>
    <name evidence="10" type="synonym">cycJ</name>
    <name evidence="12" type="ORF">QWJ38_02515</name>
</gene>
<keyword evidence="8 10" id="KW-0408">Iron</keyword>
<dbReference type="InterPro" id="IPR012340">
    <property type="entry name" value="NA-bd_OB-fold"/>
</dbReference>
<name>A0ABT8DL54_9BURK</name>
<dbReference type="NCBIfam" id="NF009727">
    <property type="entry name" value="PRK13254.1-1"/>
    <property type="match status" value="1"/>
</dbReference>
<evidence type="ECO:0000256" key="4">
    <source>
        <dbReference type="ARBA" id="ARBA00022723"/>
    </source>
</evidence>
<dbReference type="NCBIfam" id="NF009729">
    <property type="entry name" value="PRK13254.1-3"/>
    <property type="match status" value="1"/>
</dbReference>
<comment type="subcellular location">
    <subcellularLocation>
        <location evidence="10">Cell membrane</location>
        <topology evidence="10">Single-pass type II membrane protein</topology>
    </subcellularLocation>
    <subcellularLocation>
        <location evidence="1">Membrane</location>
    </subcellularLocation>
</comment>
<keyword evidence="13" id="KW-1185">Reference proteome</keyword>
<evidence type="ECO:0000256" key="8">
    <source>
        <dbReference type="ARBA" id="ARBA00023004"/>
    </source>
</evidence>
<dbReference type="NCBIfam" id="NF009731">
    <property type="entry name" value="PRK13254.1-5"/>
    <property type="match status" value="1"/>
</dbReference>
<feature type="binding site" description="covalent" evidence="10">
    <location>
        <position position="121"/>
    </location>
    <ligand>
        <name>heme</name>
        <dbReference type="ChEBI" id="CHEBI:30413"/>
    </ligand>
</feature>
<evidence type="ECO:0000256" key="1">
    <source>
        <dbReference type="ARBA" id="ARBA00004370"/>
    </source>
</evidence>
<dbReference type="Gene3D" id="2.40.50.140">
    <property type="entry name" value="Nucleic acid-binding proteins"/>
    <property type="match status" value="1"/>
</dbReference>
<keyword evidence="3 10" id="KW-0812">Transmembrane</keyword>
<sequence length="147" mass="15763">MTPRRRRALIVLAALGALGVASALVLNAFNSNLVFFYTPSQVAAREAPAGRSFRIGGLVQQGSLQREGVTVRFLVTDMARTVPVRYEGILPDLFREGRGVVAQGQLGSDGVFAAREVLAKHDENYMPPEAAEALRQAGRAGKEGTKP</sequence>
<keyword evidence="5 10" id="KW-0201">Cytochrome c-type biogenesis</keyword>
<organism evidence="12 13">
    <name type="scientific">Roseateles violae</name>
    <dbReference type="NCBI Taxonomy" id="3058042"/>
    <lineage>
        <taxon>Bacteria</taxon>
        <taxon>Pseudomonadati</taxon>
        <taxon>Pseudomonadota</taxon>
        <taxon>Betaproteobacteria</taxon>
        <taxon>Burkholderiales</taxon>
        <taxon>Sphaerotilaceae</taxon>
        <taxon>Roseateles</taxon>
    </lineage>
</organism>
<keyword evidence="4 10" id="KW-0479">Metal-binding</keyword>
<reference evidence="12 13" key="1">
    <citation type="submission" date="2023-06" db="EMBL/GenBank/DDBJ databases">
        <title>Pelomonas sp. PFR6 16S ribosomal RNA gene Genome sequencing and assembly.</title>
        <authorList>
            <person name="Woo H."/>
        </authorList>
    </citation>
    <scope>NUCLEOTIDE SEQUENCE [LARGE SCALE GENOMIC DNA]</scope>
    <source>
        <strain evidence="12 13">PFR6</strain>
    </source>
</reference>